<keyword evidence="2" id="KW-0808">Transferase</keyword>
<dbReference type="GO" id="GO:0016757">
    <property type="term" value="F:glycosyltransferase activity"/>
    <property type="evidence" value="ECO:0007669"/>
    <property type="project" value="InterPro"/>
</dbReference>
<evidence type="ECO:0000259" key="1">
    <source>
        <dbReference type="Pfam" id="PF00534"/>
    </source>
</evidence>
<accession>A0A0G0NVC6</accession>
<evidence type="ECO:0000313" key="2">
    <source>
        <dbReference type="EMBL" id="KKQ89814.1"/>
    </source>
</evidence>
<dbReference type="SUPFAM" id="SSF53756">
    <property type="entry name" value="UDP-Glycosyltransferase/glycogen phosphorylase"/>
    <property type="match status" value="1"/>
</dbReference>
<dbReference type="Pfam" id="PF00534">
    <property type="entry name" value="Glycos_transf_1"/>
    <property type="match status" value="1"/>
</dbReference>
<feature type="domain" description="Glycosyl transferase family 1" evidence="1">
    <location>
        <begin position="181"/>
        <end position="335"/>
    </location>
</feature>
<organism evidence="2 3">
    <name type="scientific">Candidatus Curtissbacteria bacterium GW2011_GWC2_38_9</name>
    <dbReference type="NCBI Taxonomy" id="1618414"/>
    <lineage>
        <taxon>Bacteria</taxon>
        <taxon>Candidatus Curtissiibacteriota</taxon>
    </lineage>
</organism>
<dbReference type="PANTHER" id="PTHR45947:SF3">
    <property type="entry name" value="SULFOQUINOVOSYL TRANSFERASE SQD2"/>
    <property type="match status" value="1"/>
</dbReference>
<name>A0A0G0NVC6_9BACT</name>
<dbReference type="InterPro" id="IPR050194">
    <property type="entry name" value="Glycosyltransferase_grp1"/>
</dbReference>
<evidence type="ECO:0000313" key="3">
    <source>
        <dbReference type="Proteomes" id="UP000034893"/>
    </source>
</evidence>
<reference evidence="2 3" key="1">
    <citation type="journal article" date="2015" name="Nature">
        <title>rRNA introns, odd ribosomes, and small enigmatic genomes across a large radiation of phyla.</title>
        <authorList>
            <person name="Brown C.T."/>
            <person name="Hug L.A."/>
            <person name="Thomas B.C."/>
            <person name="Sharon I."/>
            <person name="Castelle C.J."/>
            <person name="Singh A."/>
            <person name="Wilkins M.J."/>
            <person name="Williams K.H."/>
            <person name="Banfield J.F."/>
        </authorList>
    </citation>
    <scope>NUCLEOTIDE SEQUENCE [LARGE SCALE GENOMIC DNA]</scope>
</reference>
<dbReference type="InterPro" id="IPR001296">
    <property type="entry name" value="Glyco_trans_1"/>
</dbReference>
<dbReference type="Proteomes" id="UP000034893">
    <property type="component" value="Unassembled WGS sequence"/>
</dbReference>
<dbReference type="Gene3D" id="3.40.50.2000">
    <property type="entry name" value="Glycogen Phosphorylase B"/>
    <property type="match status" value="2"/>
</dbReference>
<gene>
    <name evidence="2" type="ORF">UT12_C0007G0011</name>
</gene>
<dbReference type="CDD" id="cd03801">
    <property type="entry name" value="GT4_PimA-like"/>
    <property type="match status" value="1"/>
</dbReference>
<protein>
    <submittedName>
        <fullName evidence="2">Glycosyltransferase</fullName>
    </submittedName>
</protein>
<dbReference type="PANTHER" id="PTHR45947">
    <property type="entry name" value="SULFOQUINOVOSYL TRANSFERASE SQD2"/>
    <property type="match status" value="1"/>
</dbReference>
<proteinExistence type="predicted"/>
<comment type="caution">
    <text evidence="2">The sequence shown here is derived from an EMBL/GenBank/DDBJ whole genome shotgun (WGS) entry which is preliminary data.</text>
</comment>
<dbReference type="AlphaFoldDB" id="A0A0G0NVC6"/>
<sequence length="357" mass="40636">MTLGIFLATGDSFKDMAKTGQDVRFKKFYLSAFAKEFSKVYVFSYTNEKVNDLPRNVILVANKYALHRYLYGFLMPIINIKYVLDCDVIRAYHLSGTIPAIISRIFLGKPFIFNWAYDYPKFAQIENKNLQAIFFKLLSPLAIFFSSKIFAANKPIFKELPKSKAIYLPNGVDTNFFRPTKIKPKHKRIQVLSVGRLEKQKNFENLIKAMSKVNADLTIVGSGSLKSHLMQVAKQQKVNLKIIDKVENTKMPKIYNQADIFVLPSYLEGSPKVLMEAMACGLPVVATDNEGNKDIINNGENGLLVNESIEGLSSGIKTILENKNLMEKLRKKARKKIEKDFSLTLLLRTENYVLKHV</sequence>
<dbReference type="EMBL" id="LBVP01000007">
    <property type="protein sequence ID" value="KKQ89814.1"/>
    <property type="molecule type" value="Genomic_DNA"/>
</dbReference>